<dbReference type="SUPFAM" id="SSF51430">
    <property type="entry name" value="NAD(P)-linked oxidoreductase"/>
    <property type="match status" value="1"/>
</dbReference>
<dbReference type="OrthoDB" id="37537at2759"/>
<evidence type="ECO:0000313" key="3">
    <source>
        <dbReference type="EMBL" id="OIW32300.1"/>
    </source>
</evidence>
<protein>
    <submittedName>
        <fullName evidence="3">Aldo/keto reductase</fullName>
    </submittedName>
</protein>
<dbReference type="GO" id="GO:0005737">
    <property type="term" value="C:cytoplasm"/>
    <property type="evidence" value="ECO:0007669"/>
    <property type="project" value="TreeGrafter"/>
</dbReference>
<dbReference type="InterPro" id="IPR020471">
    <property type="entry name" value="AKR"/>
</dbReference>
<keyword evidence="1" id="KW-0560">Oxidoreductase</keyword>
<dbReference type="InterPro" id="IPR050791">
    <property type="entry name" value="Aldo-Keto_reductase"/>
</dbReference>
<dbReference type="EMBL" id="KV875095">
    <property type="protein sequence ID" value="OIW32300.1"/>
    <property type="molecule type" value="Genomic_DNA"/>
</dbReference>
<dbReference type="PRINTS" id="PR00069">
    <property type="entry name" value="ALDKETRDTASE"/>
</dbReference>
<dbReference type="Gene3D" id="3.20.20.100">
    <property type="entry name" value="NADP-dependent oxidoreductase domain"/>
    <property type="match status" value="1"/>
</dbReference>
<dbReference type="AlphaFoldDB" id="A0A1J7JSG8"/>
<evidence type="ECO:0000313" key="4">
    <source>
        <dbReference type="Proteomes" id="UP000182658"/>
    </source>
</evidence>
<dbReference type="PANTHER" id="PTHR43625">
    <property type="entry name" value="AFLATOXIN B1 ALDEHYDE REDUCTASE"/>
    <property type="match status" value="1"/>
</dbReference>
<name>A0A1J7JSG8_9PEZI</name>
<proteinExistence type="predicted"/>
<dbReference type="Proteomes" id="UP000182658">
    <property type="component" value="Unassembled WGS sequence"/>
</dbReference>
<accession>A0A1J7JSG8</accession>
<dbReference type="InParanoid" id="A0A1J7JSG8"/>
<keyword evidence="4" id="KW-1185">Reference proteome</keyword>
<evidence type="ECO:0000259" key="2">
    <source>
        <dbReference type="Pfam" id="PF00248"/>
    </source>
</evidence>
<gene>
    <name evidence="3" type="ORF">CONLIGDRAFT_660342</name>
</gene>
<dbReference type="InterPro" id="IPR023210">
    <property type="entry name" value="NADP_OxRdtase_dom"/>
</dbReference>
<reference evidence="3 4" key="1">
    <citation type="submission" date="2016-10" db="EMBL/GenBank/DDBJ databases">
        <title>Draft genome sequence of Coniochaeta ligniaria NRRL30616, a lignocellulolytic fungus for bioabatement of inhibitors in plant biomass hydrolysates.</title>
        <authorList>
            <consortium name="DOE Joint Genome Institute"/>
            <person name="Jimenez D.J."/>
            <person name="Hector R.E."/>
            <person name="Riley R."/>
            <person name="Sun H."/>
            <person name="Grigoriev I.V."/>
            <person name="Van Elsas J.D."/>
            <person name="Nichols N.N."/>
        </authorList>
    </citation>
    <scope>NUCLEOTIDE SEQUENCE [LARGE SCALE GENOMIC DNA]</scope>
    <source>
        <strain evidence="3 4">NRRL 30616</strain>
    </source>
</reference>
<dbReference type="InterPro" id="IPR036812">
    <property type="entry name" value="NAD(P)_OxRdtase_dom_sf"/>
</dbReference>
<dbReference type="Pfam" id="PF00248">
    <property type="entry name" value="Aldo_ket_red"/>
    <property type="match status" value="1"/>
</dbReference>
<sequence>MPAKSVPTRVLGKSGPVIPALGFGLMGLSYNAYGSLPDDEERFAILDRAVELGATFWDTADLYGDGEELLGKWFKQTGKRDQIFLATKFGYIKGSKTFEIDSSASYCKKACEESLRRLGIDSIDLYYVHNANPETPIEETMRALAELKAEGKIKHIGLSSVSSATVRRAYKLAPIAAVQTEYSVFDRNIESSKGTDLLATCRELGIAIVCACPLGRGILTATFATGQALGDKDSRSVVMPRFQEANRDKNTMVVNQFKSLADKKGCTITQLALAWLLKQGDDIIPIPGTKKLKYLEQNWKALDVSLSDEEEAEIRAFADKVPVVGGSVPSQFADYLFRDTKEETT</sequence>
<organism evidence="3 4">
    <name type="scientific">Coniochaeta ligniaria NRRL 30616</name>
    <dbReference type="NCBI Taxonomy" id="1408157"/>
    <lineage>
        <taxon>Eukaryota</taxon>
        <taxon>Fungi</taxon>
        <taxon>Dikarya</taxon>
        <taxon>Ascomycota</taxon>
        <taxon>Pezizomycotina</taxon>
        <taxon>Sordariomycetes</taxon>
        <taxon>Sordariomycetidae</taxon>
        <taxon>Coniochaetales</taxon>
        <taxon>Coniochaetaceae</taxon>
        <taxon>Coniochaeta</taxon>
    </lineage>
</organism>
<dbReference type="STRING" id="1408157.A0A1J7JSG8"/>
<evidence type="ECO:0000256" key="1">
    <source>
        <dbReference type="ARBA" id="ARBA00023002"/>
    </source>
</evidence>
<feature type="domain" description="NADP-dependent oxidoreductase" evidence="2">
    <location>
        <begin position="21"/>
        <end position="317"/>
    </location>
</feature>
<dbReference type="PANTHER" id="PTHR43625:SF40">
    <property type="entry name" value="ALDO-KETO REDUCTASE YAKC [NADP(+)]"/>
    <property type="match status" value="1"/>
</dbReference>
<dbReference type="GO" id="GO:0016491">
    <property type="term" value="F:oxidoreductase activity"/>
    <property type="evidence" value="ECO:0007669"/>
    <property type="project" value="UniProtKB-KW"/>
</dbReference>